<dbReference type="Proteomes" id="UP001642409">
    <property type="component" value="Unassembled WGS sequence"/>
</dbReference>
<accession>A0AA86QJQ2</accession>
<keyword evidence="1" id="KW-0812">Transmembrane</keyword>
<reference evidence="3 4" key="2">
    <citation type="submission" date="2024-07" db="EMBL/GenBank/DDBJ databases">
        <authorList>
            <person name="Akdeniz Z."/>
        </authorList>
    </citation>
    <scope>NUCLEOTIDE SEQUENCE [LARGE SCALE GENOMIC DNA]</scope>
</reference>
<feature type="transmembrane region" description="Helical" evidence="1">
    <location>
        <begin position="520"/>
        <end position="540"/>
    </location>
</feature>
<evidence type="ECO:0000313" key="2">
    <source>
        <dbReference type="EMBL" id="CAI9952940.1"/>
    </source>
</evidence>
<keyword evidence="1" id="KW-0472">Membrane</keyword>
<dbReference type="AlphaFoldDB" id="A0AA86QJQ2"/>
<sequence length="574" mass="64418">MIFEIVYVFHELARNKKTEMFNCFTTTVDVNVFLNAQQIILTIQSTQSSTCNIPRGVYVGVQLDSVATEQSAVLFDFDYMHVEQTIVVNCTGCVNVKQAKSALIIIETVTDITYIPVGSIRISKGLSDKCFHDNDSHVELFQGSVVAVLYPSYNCFNIISHVNGAINEVNAISAAKAFIQYSDDSVGIYPDLVVSVESAEYIPSYKYTQSSIPLRIRLTSPDISQYFQQMLVDGKLSKDMKLIKINFDFIMASANPTQVKKTTQATLNYYKLMGIGKLYSEFNMKLLQNGFYVYKKNTSSIDFANVQLKALGVNNYVVEYVFTTYDVEKTNTFRHRLMGPGVVDATGRVLHMDTVQTTCASRYVNQGCEVLMPALQKYTMKDLKAYLIYFFNKDSLVMSNFTVAFDNIFDSCFTDGQLDYNEVNGTMKVNVNVNYKAKQCTLAVNDTVQAVITNVVSKQTLSTSNFVYQNTTLSFEFPAQITGNPEIRIQFFKSGVIQDAVALTSYAAHNNQNTNLMQQAQITGIVLACNLGITIIYVYAKFCLVPHFKNCQQKKKFNVFKFAAAASQEDVEDC</sequence>
<keyword evidence="1" id="KW-1133">Transmembrane helix</keyword>
<organism evidence="2">
    <name type="scientific">Hexamita inflata</name>
    <dbReference type="NCBI Taxonomy" id="28002"/>
    <lineage>
        <taxon>Eukaryota</taxon>
        <taxon>Metamonada</taxon>
        <taxon>Diplomonadida</taxon>
        <taxon>Hexamitidae</taxon>
        <taxon>Hexamitinae</taxon>
        <taxon>Hexamita</taxon>
    </lineage>
</organism>
<proteinExistence type="predicted"/>
<evidence type="ECO:0000313" key="4">
    <source>
        <dbReference type="Proteomes" id="UP001642409"/>
    </source>
</evidence>
<comment type="caution">
    <text evidence="2">The sequence shown here is derived from an EMBL/GenBank/DDBJ whole genome shotgun (WGS) entry which is preliminary data.</text>
</comment>
<evidence type="ECO:0000256" key="1">
    <source>
        <dbReference type="SAM" id="Phobius"/>
    </source>
</evidence>
<name>A0AA86QJQ2_9EUKA</name>
<keyword evidence="4" id="KW-1185">Reference proteome</keyword>
<evidence type="ECO:0000313" key="3">
    <source>
        <dbReference type="EMBL" id="CAL5985382.1"/>
    </source>
</evidence>
<gene>
    <name evidence="2" type="ORF">HINF_LOCUS40585</name>
    <name evidence="3" type="ORF">HINF_LOCUS8843</name>
</gene>
<dbReference type="EMBL" id="CATOUU010000834">
    <property type="protein sequence ID" value="CAI9952940.1"/>
    <property type="molecule type" value="Genomic_DNA"/>
</dbReference>
<reference evidence="2" key="1">
    <citation type="submission" date="2023-06" db="EMBL/GenBank/DDBJ databases">
        <authorList>
            <person name="Kurt Z."/>
        </authorList>
    </citation>
    <scope>NUCLEOTIDE SEQUENCE</scope>
</reference>
<protein>
    <submittedName>
        <fullName evidence="3">Hypothetical_protein</fullName>
    </submittedName>
</protein>
<dbReference type="EMBL" id="CAXDID020000018">
    <property type="protein sequence ID" value="CAL5985382.1"/>
    <property type="molecule type" value="Genomic_DNA"/>
</dbReference>